<evidence type="ECO:0000256" key="3">
    <source>
        <dbReference type="ARBA" id="ARBA00022525"/>
    </source>
</evidence>
<sequence>MNKNTQNKNRKMSKLSSYLKVSCSALILSSSLVGYGFTKDAFAATQDAETVTSETTTHVQKDLQDAMNKAKKDIKQLKHLNAVELKSYKEDIESAKNQTEIKNIIKEAKKENKVTAQENTTDVSNKDNRTESSSTQDASTEEKATTSNDTSADNTSNISSELDNIVSDLDTLSNKVDSGQQKDATTSNESSSSESNTSENTTDEVTKEEPTTEESPKEVPTTEKPSNQTTSSKSETSIVDKLDSIKNDIDSAKKDIESSKENDSNQLPSDENSTEEETTESSSTQDAPTTEDTTHSNSNHHVLDGLAKLNDTHKDQDLDTDARYHQFDKVNRQLSETEKINQAIAKIENSKDDVSHLYINRKLDQLSDLRDNIQHQADLAKKDKQAIDNDIETVRKNIENNRDIILNRLQQASDKQRAAEDILNSVFSKNEAQHILKNIKTKGQSDKQIADQIMKQIDGLTSTTSDDILKSMLEQATNKEDLLKTILSTRLGQNEAATIAKRLANDHLTNSQIVDRLKQAFNQHGLVSSDDILNDILDKTSNRKQAIETMLATKLNQAKANALADIISRVQSDKANALDLVKSTINGKANDLLQLQNSLGQAKNRLNYILDPIVNRPSLLDRITGNTSGSNLGSNLLGNGLDLLDGLTGSHLLGNLPSGSSLLDGLTNGNSLLDGISDIPNPTQGLSLGHLGDDGLLSGLFNSDGNLSLPATGEAIKKNWIPIAAVIAIAGGALVWFSRRKHHQSNN</sequence>
<evidence type="ECO:0000256" key="8">
    <source>
        <dbReference type="SAM" id="Phobius"/>
    </source>
</evidence>
<feature type="compositionally biased region" description="Polar residues" evidence="7">
    <location>
        <begin position="114"/>
        <end position="123"/>
    </location>
</feature>
<evidence type="ECO:0000256" key="7">
    <source>
        <dbReference type="SAM" id="MobiDB-lite"/>
    </source>
</evidence>
<evidence type="ECO:0000256" key="4">
    <source>
        <dbReference type="ARBA" id="ARBA00022729"/>
    </source>
</evidence>
<dbReference type="RefSeq" id="WP_107640420.1">
    <property type="nucleotide sequence ID" value="NZ_PZHX01000022.1"/>
</dbReference>
<feature type="compositionally biased region" description="Polar residues" evidence="7">
    <location>
        <begin position="285"/>
        <end position="300"/>
    </location>
</feature>
<organism evidence="11 12">
    <name type="scientific">Staphylococcus hominis</name>
    <dbReference type="NCBI Taxonomy" id="1290"/>
    <lineage>
        <taxon>Bacteria</taxon>
        <taxon>Bacillati</taxon>
        <taxon>Bacillota</taxon>
        <taxon>Bacilli</taxon>
        <taxon>Bacillales</taxon>
        <taxon>Staphylococcaceae</taxon>
        <taxon>Staphylococcus</taxon>
    </lineage>
</organism>
<protein>
    <submittedName>
        <fullName evidence="11">Cell wall anchor protein</fullName>
    </submittedName>
</protein>
<feature type="transmembrane region" description="Helical" evidence="8">
    <location>
        <begin position="720"/>
        <end position="737"/>
    </location>
</feature>
<dbReference type="Pfam" id="PF01468">
    <property type="entry name" value="GA"/>
    <property type="match status" value="1"/>
</dbReference>
<dbReference type="AlphaFoldDB" id="A0A974QMP8"/>
<feature type="region of interest" description="Disordered" evidence="7">
    <location>
        <begin position="175"/>
        <end position="300"/>
    </location>
</feature>
<feature type="compositionally biased region" description="Low complexity" evidence="7">
    <location>
        <begin position="185"/>
        <end position="200"/>
    </location>
</feature>
<feature type="compositionally biased region" description="Polar residues" evidence="7">
    <location>
        <begin position="226"/>
        <end position="237"/>
    </location>
</feature>
<accession>A0A974QMP8</accession>
<feature type="compositionally biased region" description="Low complexity" evidence="7">
    <location>
        <begin position="145"/>
        <end position="158"/>
    </location>
</feature>
<feature type="compositionally biased region" description="Polar residues" evidence="7">
    <location>
        <begin position="175"/>
        <end position="184"/>
    </location>
</feature>
<evidence type="ECO:0000256" key="1">
    <source>
        <dbReference type="ARBA" id="ARBA00004168"/>
    </source>
</evidence>
<keyword evidence="6" id="KW-0175">Coiled coil</keyword>
<evidence type="ECO:0000313" key="12">
    <source>
        <dbReference type="Proteomes" id="UP000241540"/>
    </source>
</evidence>
<dbReference type="NCBIfam" id="TIGR01167">
    <property type="entry name" value="LPXTG_anchor"/>
    <property type="match status" value="1"/>
</dbReference>
<dbReference type="Proteomes" id="UP000241540">
    <property type="component" value="Unassembled WGS sequence"/>
</dbReference>
<dbReference type="Pfam" id="PF00746">
    <property type="entry name" value="Gram_pos_anchor"/>
    <property type="match status" value="1"/>
</dbReference>
<keyword evidence="4" id="KW-0732">Signal</keyword>
<feature type="domain" description="Gram-positive cocci surface proteins LPxTG" evidence="9">
    <location>
        <begin position="708"/>
        <end position="741"/>
    </location>
</feature>
<gene>
    <name evidence="11" type="ORF">BUZ51_09950</name>
</gene>
<evidence type="ECO:0000256" key="2">
    <source>
        <dbReference type="ARBA" id="ARBA00022512"/>
    </source>
</evidence>
<keyword evidence="8" id="KW-0812">Transmembrane</keyword>
<feature type="compositionally biased region" description="Basic and acidic residues" evidence="7">
    <location>
        <begin position="238"/>
        <end position="263"/>
    </location>
</feature>
<keyword evidence="8" id="KW-0472">Membrane</keyword>
<evidence type="ECO:0000313" key="11">
    <source>
        <dbReference type="EMBL" id="PTK29729.1"/>
    </source>
</evidence>
<feature type="region of interest" description="Disordered" evidence="7">
    <location>
        <begin position="111"/>
        <end position="158"/>
    </location>
</feature>
<keyword evidence="8" id="KW-1133">Transmembrane helix</keyword>
<name>A0A974QMP8_STAHO</name>
<dbReference type="InterPro" id="IPR002988">
    <property type="entry name" value="GA_module"/>
</dbReference>
<feature type="coiled-coil region" evidence="6">
    <location>
        <begin position="363"/>
        <end position="415"/>
    </location>
</feature>
<keyword evidence="2" id="KW-0134">Cell wall</keyword>
<dbReference type="EMBL" id="PZHX01000022">
    <property type="protein sequence ID" value="PTK29729.1"/>
    <property type="molecule type" value="Genomic_DNA"/>
</dbReference>
<dbReference type="InterPro" id="IPR019931">
    <property type="entry name" value="LPXTG_anchor"/>
</dbReference>
<proteinExistence type="predicted"/>
<evidence type="ECO:0000259" key="9">
    <source>
        <dbReference type="Pfam" id="PF00746"/>
    </source>
</evidence>
<comment type="caution">
    <text evidence="11">The sequence shown here is derived from an EMBL/GenBank/DDBJ whole genome shotgun (WGS) entry which is preliminary data.</text>
</comment>
<evidence type="ECO:0000256" key="5">
    <source>
        <dbReference type="ARBA" id="ARBA00023088"/>
    </source>
</evidence>
<comment type="subcellular location">
    <subcellularLocation>
        <location evidence="1">Secreted</location>
        <location evidence="1">Cell wall</location>
        <topology evidence="1">Peptidoglycan-anchor</topology>
    </subcellularLocation>
</comment>
<feature type="domain" description="Protein G-related albumin-binding (GA) module" evidence="10">
    <location>
        <begin position="61"/>
        <end position="112"/>
    </location>
</feature>
<feature type="compositionally biased region" description="Basic and acidic residues" evidence="7">
    <location>
        <begin position="204"/>
        <end position="221"/>
    </location>
</feature>
<evidence type="ECO:0000256" key="6">
    <source>
        <dbReference type="SAM" id="Coils"/>
    </source>
</evidence>
<dbReference type="Gene3D" id="1.20.5.420">
    <property type="entry name" value="Immunoglobulin FC, subunit C"/>
    <property type="match status" value="1"/>
</dbReference>
<keyword evidence="3" id="KW-0964">Secreted</keyword>
<keyword evidence="5" id="KW-0572">Peptidoglycan-anchor</keyword>
<reference evidence="11 12" key="1">
    <citation type="journal article" date="2016" name="Front. Microbiol.">
        <title>Comprehensive Phylogenetic Analysis of Bovine Non-aureus Staphylococci Species Based on Whole-Genome Sequencing.</title>
        <authorList>
            <person name="Naushad S."/>
            <person name="Barkema H.W."/>
            <person name="Luby C."/>
            <person name="Condas L.A."/>
            <person name="Nobrega D.B."/>
            <person name="Carson D.A."/>
            <person name="De Buck J."/>
        </authorList>
    </citation>
    <scope>NUCLEOTIDE SEQUENCE [LARGE SCALE GENOMIC DNA]</scope>
    <source>
        <strain evidence="11 12">SNUC 5336</strain>
    </source>
</reference>
<evidence type="ECO:0000259" key="10">
    <source>
        <dbReference type="Pfam" id="PF01468"/>
    </source>
</evidence>